<reference evidence="3" key="1">
    <citation type="journal article" date="2022" name="Plant J.">
        <title>Strategies of tolerance reflected in two North American maple genomes.</title>
        <authorList>
            <person name="McEvoy S.L."/>
            <person name="Sezen U.U."/>
            <person name="Trouern-Trend A."/>
            <person name="McMahon S.M."/>
            <person name="Schaberg P.G."/>
            <person name="Yang J."/>
            <person name="Wegrzyn J.L."/>
            <person name="Swenson N.G."/>
        </authorList>
    </citation>
    <scope>NUCLEOTIDE SEQUENCE</scope>
    <source>
        <strain evidence="3">NS2018</strain>
    </source>
</reference>
<name>A0AA39W2X3_ACESA</name>
<reference evidence="3" key="2">
    <citation type="submission" date="2023-06" db="EMBL/GenBank/DDBJ databases">
        <authorList>
            <person name="Swenson N.G."/>
            <person name="Wegrzyn J.L."/>
            <person name="Mcevoy S.L."/>
        </authorList>
    </citation>
    <scope>NUCLEOTIDE SEQUENCE</scope>
    <source>
        <strain evidence="3">NS2018</strain>
        <tissue evidence="3">Leaf</tissue>
    </source>
</reference>
<protein>
    <submittedName>
        <fullName evidence="3">Uncharacterized protein</fullName>
    </submittedName>
</protein>
<dbReference type="PANTHER" id="PTHR33625:SF4">
    <property type="entry name" value="OS08G0179900 PROTEIN"/>
    <property type="match status" value="1"/>
</dbReference>
<dbReference type="Proteomes" id="UP001168877">
    <property type="component" value="Unassembled WGS sequence"/>
</dbReference>
<dbReference type="PANTHER" id="PTHR33625">
    <property type="entry name" value="OS08G0179900 PROTEIN"/>
    <property type="match status" value="1"/>
</dbReference>
<keyword evidence="2" id="KW-0812">Transmembrane</keyword>
<organism evidence="3 4">
    <name type="scientific">Acer saccharum</name>
    <name type="common">Sugar maple</name>
    <dbReference type="NCBI Taxonomy" id="4024"/>
    <lineage>
        <taxon>Eukaryota</taxon>
        <taxon>Viridiplantae</taxon>
        <taxon>Streptophyta</taxon>
        <taxon>Embryophyta</taxon>
        <taxon>Tracheophyta</taxon>
        <taxon>Spermatophyta</taxon>
        <taxon>Magnoliopsida</taxon>
        <taxon>eudicotyledons</taxon>
        <taxon>Gunneridae</taxon>
        <taxon>Pentapetalae</taxon>
        <taxon>rosids</taxon>
        <taxon>malvids</taxon>
        <taxon>Sapindales</taxon>
        <taxon>Sapindaceae</taxon>
        <taxon>Hippocastanoideae</taxon>
        <taxon>Acereae</taxon>
        <taxon>Acer</taxon>
    </lineage>
</organism>
<evidence type="ECO:0000256" key="2">
    <source>
        <dbReference type="SAM" id="Phobius"/>
    </source>
</evidence>
<dbReference type="EMBL" id="JAUESC010000003">
    <property type="protein sequence ID" value="KAK0600146.1"/>
    <property type="molecule type" value="Genomic_DNA"/>
</dbReference>
<keyword evidence="4" id="KW-1185">Reference proteome</keyword>
<proteinExistence type="predicted"/>
<evidence type="ECO:0000313" key="4">
    <source>
        <dbReference type="Proteomes" id="UP001168877"/>
    </source>
</evidence>
<comment type="caution">
    <text evidence="3">The sequence shown here is derived from an EMBL/GenBank/DDBJ whole genome shotgun (WGS) entry which is preliminary data.</text>
</comment>
<evidence type="ECO:0000313" key="3">
    <source>
        <dbReference type="EMBL" id="KAK0600146.1"/>
    </source>
</evidence>
<accession>A0AA39W2X3</accession>
<gene>
    <name evidence="3" type="ORF">LWI29_012084</name>
</gene>
<feature type="transmembrane region" description="Helical" evidence="2">
    <location>
        <begin position="228"/>
        <end position="245"/>
    </location>
</feature>
<keyword evidence="2" id="KW-0472">Membrane</keyword>
<evidence type="ECO:0000256" key="1">
    <source>
        <dbReference type="SAM" id="MobiDB-lite"/>
    </source>
</evidence>
<dbReference type="AlphaFoldDB" id="A0AA39W2X3"/>
<feature type="region of interest" description="Disordered" evidence="1">
    <location>
        <begin position="159"/>
        <end position="196"/>
    </location>
</feature>
<keyword evidence="2" id="KW-1133">Transmembrane helix</keyword>
<feature type="compositionally biased region" description="Basic and acidic residues" evidence="1">
    <location>
        <begin position="185"/>
        <end position="196"/>
    </location>
</feature>
<sequence length="248" mass="26070">MAGGAAIRAAGKLTGMGVFNGGLRGGISAEQALRNVSLPAAAVVSTTTSSGADVAAIQKASPEPISRVVFDVPPTLQEAKDATADRKEALDKVYRESNGSKLASVPSSACKAFKLLSDSPAIQSVVTSIVNDKKVRDAVMESNVLKEFMVSQRNNAAVEDQESHRMFDESSSDSNPGGDTAVKFGETEDGKVGDTEGPVKEYFQNVKKSVVEMVSNVSNFFQNLAERTPLMGMGLAIAVISVVVLKRV</sequence>